<evidence type="ECO:0000313" key="6">
    <source>
        <dbReference type="EMBL" id="MCW7528319.1"/>
    </source>
</evidence>
<dbReference type="PROSITE" id="PS01124">
    <property type="entry name" value="HTH_ARAC_FAMILY_2"/>
    <property type="match status" value="1"/>
</dbReference>
<accession>A0AAW5VTE7</accession>
<feature type="domain" description="HTH araC/xylS-type" evidence="5">
    <location>
        <begin position="130"/>
        <end position="219"/>
    </location>
</feature>
<evidence type="ECO:0000256" key="1">
    <source>
        <dbReference type="ARBA" id="ARBA00023015"/>
    </source>
</evidence>
<keyword evidence="3" id="KW-0804">Transcription</keyword>
<keyword evidence="2" id="KW-0238">DNA-binding</keyword>
<dbReference type="SUPFAM" id="SSF46689">
    <property type="entry name" value="Homeodomain-like"/>
    <property type="match status" value="1"/>
</dbReference>
<dbReference type="EMBL" id="JAMQPM010000013">
    <property type="protein sequence ID" value="MCW7528319.1"/>
    <property type="molecule type" value="Genomic_DNA"/>
</dbReference>
<sequence>MNPSNSNLLYNKNFFKGEKRILFFLISWGSYFIVSYNTMFYFLGILPYSTPLLYSAVFIFPIDLFFLLFNLLQKYETLEGERNEILHRILTLNIDSNQNKRYLKSKLNSINTEETLANLEFWMRESKPYLDEKLDLEIASMAIGLTVQQTSELLNSKLGVSFRSYLNSFRITEAKKILKENPETSILSVAYTTGFGSKTAFNVEFKKSTGMSPLQYRQLGETNN</sequence>
<organism evidence="7 8">
    <name type="scientific">Leptospira soteropolitanensis</name>
    <dbReference type="NCBI Taxonomy" id="2950025"/>
    <lineage>
        <taxon>Bacteria</taxon>
        <taxon>Pseudomonadati</taxon>
        <taxon>Spirochaetota</taxon>
        <taxon>Spirochaetia</taxon>
        <taxon>Leptospirales</taxon>
        <taxon>Leptospiraceae</taxon>
        <taxon>Leptospira</taxon>
    </lineage>
</organism>
<evidence type="ECO:0000256" key="3">
    <source>
        <dbReference type="ARBA" id="ARBA00023163"/>
    </source>
</evidence>
<dbReference type="Proteomes" id="UP001208912">
    <property type="component" value="Unassembled WGS sequence"/>
</dbReference>
<keyword evidence="4" id="KW-0812">Transmembrane</keyword>
<feature type="transmembrane region" description="Helical" evidence="4">
    <location>
        <begin position="21"/>
        <end position="46"/>
    </location>
</feature>
<dbReference type="Gene3D" id="1.10.10.60">
    <property type="entry name" value="Homeodomain-like"/>
    <property type="match status" value="1"/>
</dbReference>
<dbReference type="InterPro" id="IPR018062">
    <property type="entry name" value="HTH_AraC-typ_CS"/>
</dbReference>
<dbReference type="Proteomes" id="UP001208540">
    <property type="component" value="Unassembled WGS sequence"/>
</dbReference>
<dbReference type="InterPro" id="IPR009057">
    <property type="entry name" value="Homeodomain-like_sf"/>
</dbReference>
<gene>
    <name evidence="6" type="ORF">ND861_18320</name>
    <name evidence="7" type="ORF">ND862_18280</name>
</gene>
<feature type="transmembrane region" description="Helical" evidence="4">
    <location>
        <begin position="52"/>
        <end position="72"/>
    </location>
</feature>
<dbReference type="SMART" id="SM00342">
    <property type="entry name" value="HTH_ARAC"/>
    <property type="match status" value="1"/>
</dbReference>
<name>A0AAW5VTE7_9LEPT</name>
<dbReference type="GO" id="GO:0003700">
    <property type="term" value="F:DNA-binding transcription factor activity"/>
    <property type="evidence" value="ECO:0007669"/>
    <property type="project" value="InterPro"/>
</dbReference>
<protein>
    <submittedName>
        <fullName evidence="7">Helix-turn-helix domain-containing protein</fullName>
    </submittedName>
</protein>
<evidence type="ECO:0000256" key="2">
    <source>
        <dbReference type="ARBA" id="ARBA00023125"/>
    </source>
</evidence>
<dbReference type="EMBL" id="JAMQPL010000013">
    <property type="protein sequence ID" value="MCW7532172.1"/>
    <property type="molecule type" value="Genomic_DNA"/>
</dbReference>
<dbReference type="PANTHER" id="PTHR43280">
    <property type="entry name" value="ARAC-FAMILY TRANSCRIPTIONAL REGULATOR"/>
    <property type="match status" value="1"/>
</dbReference>
<dbReference type="InterPro" id="IPR018060">
    <property type="entry name" value="HTH_AraC"/>
</dbReference>
<evidence type="ECO:0000259" key="5">
    <source>
        <dbReference type="PROSITE" id="PS01124"/>
    </source>
</evidence>
<dbReference type="PROSITE" id="PS00041">
    <property type="entry name" value="HTH_ARAC_FAMILY_1"/>
    <property type="match status" value="1"/>
</dbReference>
<evidence type="ECO:0000313" key="8">
    <source>
        <dbReference type="Proteomes" id="UP001208540"/>
    </source>
</evidence>
<evidence type="ECO:0000313" key="9">
    <source>
        <dbReference type="Proteomes" id="UP001208912"/>
    </source>
</evidence>
<reference evidence="7 9" key="1">
    <citation type="submission" date="2022-06" db="EMBL/GenBank/DDBJ databases">
        <title>Leptospira isolates from biofilms formed at urban environments.</title>
        <authorList>
            <person name="Ribeiro P.S."/>
            <person name="Sousa T."/>
            <person name="Carvalho N."/>
            <person name="Aburjaile F."/>
            <person name="Neves F."/>
            <person name="Oliveira D."/>
            <person name="Blanco L."/>
            <person name="Lima J."/>
            <person name="Costa F."/>
            <person name="Brenig B."/>
            <person name="Soares S."/>
            <person name="Ramos R."/>
            <person name="Goes-Neto A."/>
            <person name="Matiuzzi M."/>
            <person name="Azevedo V."/>
            <person name="Ristow P."/>
        </authorList>
    </citation>
    <scope>NUCLEOTIDE SEQUENCE</scope>
    <source>
        <strain evidence="6 9">VSF19</strain>
        <strain evidence="7">VSF20</strain>
    </source>
</reference>
<dbReference type="PANTHER" id="PTHR43280:SF29">
    <property type="entry name" value="ARAC-FAMILY TRANSCRIPTIONAL REGULATOR"/>
    <property type="match status" value="1"/>
</dbReference>
<dbReference type="Pfam" id="PF12833">
    <property type="entry name" value="HTH_18"/>
    <property type="match status" value="1"/>
</dbReference>
<evidence type="ECO:0000256" key="4">
    <source>
        <dbReference type="SAM" id="Phobius"/>
    </source>
</evidence>
<dbReference type="AlphaFoldDB" id="A0AAW5VTE7"/>
<keyword evidence="9" id="KW-1185">Reference proteome</keyword>
<keyword evidence="4" id="KW-0472">Membrane</keyword>
<proteinExistence type="predicted"/>
<comment type="caution">
    <text evidence="7">The sequence shown here is derived from an EMBL/GenBank/DDBJ whole genome shotgun (WGS) entry which is preliminary data.</text>
</comment>
<keyword evidence="1" id="KW-0805">Transcription regulation</keyword>
<evidence type="ECO:0000313" key="7">
    <source>
        <dbReference type="EMBL" id="MCW7532172.1"/>
    </source>
</evidence>
<dbReference type="GO" id="GO:0043565">
    <property type="term" value="F:sequence-specific DNA binding"/>
    <property type="evidence" value="ECO:0007669"/>
    <property type="project" value="InterPro"/>
</dbReference>
<keyword evidence="4" id="KW-1133">Transmembrane helix</keyword>